<keyword evidence="3" id="KW-1185">Reference proteome</keyword>
<protein>
    <submittedName>
        <fullName evidence="2">Uncharacterized protein</fullName>
    </submittedName>
</protein>
<dbReference type="InterPro" id="IPR057695">
    <property type="entry name" value="DUF7935"/>
</dbReference>
<evidence type="ECO:0000256" key="1">
    <source>
        <dbReference type="SAM" id="Phobius"/>
    </source>
</evidence>
<keyword evidence="1" id="KW-1133">Transmembrane helix</keyword>
<dbReference type="RefSeq" id="WP_169527982.1">
    <property type="nucleotide sequence ID" value="NZ_JAAMPU010000107.1"/>
</dbReference>
<comment type="caution">
    <text evidence="2">The sequence shown here is derived from an EMBL/GenBank/DDBJ whole genome shotgun (WGS) entry which is preliminary data.</text>
</comment>
<name>A0A972JIC7_9FLAO</name>
<dbReference type="AlphaFoldDB" id="A0A972JIC7"/>
<organism evidence="2 3">
    <name type="scientific">Flavobacterium silvaticum</name>
    <dbReference type="NCBI Taxonomy" id="1852020"/>
    <lineage>
        <taxon>Bacteria</taxon>
        <taxon>Pseudomonadati</taxon>
        <taxon>Bacteroidota</taxon>
        <taxon>Flavobacteriia</taxon>
        <taxon>Flavobacteriales</taxon>
        <taxon>Flavobacteriaceae</taxon>
        <taxon>Flavobacterium</taxon>
    </lineage>
</organism>
<gene>
    <name evidence="2" type="ORF">G6047_12595</name>
</gene>
<dbReference type="Pfam" id="PF25589">
    <property type="entry name" value="DUF7935"/>
    <property type="match status" value="1"/>
</dbReference>
<evidence type="ECO:0000313" key="2">
    <source>
        <dbReference type="EMBL" id="NMH28875.1"/>
    </source>
</evidence>
<proteinExistence type="predicted"/>
<accession>A0A972JIC7</accession>
<feature type="transmembrane region" description="Helical" evidence="1">
    <location>
        <begin position="6"/>
        <end position="27"/>
    </location>
</feature>
<keyword evidence="1" id="KW-0812">Transmembrane</keyword>
<keyword evidence="1" id="KW-0472">Membrane</keyword>
<reference evidence="2" key="1">
    <citation type="submission" date="2020-02" db="EMBL/GenBank/DDBJ databases">
        <title>Flavobacterium sp. genome.</title>
        <authorList>
            <person name="Jung H.S."/>
            <person name="Baek J.H."/>
            <person name="Jeon C.O."/>
        </authorList>
    </citation>
    <scope>NUCLEOTIDE SEQUENCE</scope>
    <source>
        <strain evidence="2">SE-s28</strain>
    </source>
</reference>
<dbReference type="Proteomes" id="UP000712080">
    <property type="component" value="Unassembled WGS sequence"/>
</dbReference>
<evidence type="ECO:0000313" key="3">
    <source>
        <dbReference type="Proteomes" id="UP000712080"/>
    </source>
</evidence>
<dbReference type="EMBL" id="JAAMPU010000107">
    <property type="protein sequence ID" value="NMH28875.1"/>
    <property type="molecule type" value="Genomic_DNA"/>
</dbReference>
<sequence length="173" mass="20068">MNTDKVIELLFYCIPALITGGVAYYFFQMFVENEDNKRKFMILRQNRKDTLPLKLQAYERMTLFLERIDPAKLLIRVTPISDEKSHYVDYVIAQIEQEFEHNLTQQIYISDECWGFISTAKNATIQVLRKAASDASITEADKFREKVLGESFDNPSPSSAALAFIRNEVREII</sequence>